<dbReference type="InParanoid" id="A0A0H2SB54"/>
<accession>A0A0H2SB54</accession>
<gene>
    <name evidence="1" type="ORF">SCHPADRAFT_328778</name>
</gene>
<reference evidence="1 2" key="1">
    <citation type="submission" date="2015-04" db="EMBL/GenBank/DDBJ databases">
        <title>Complete genome sequence of Schizopora paradoxa KUC8140, a cosmopolitan wood degrader in East Asia.</title>
        <authorList>
            <consortium name="DOE Joint Genome Institute"/>
            <person name="Min B."/>
            <person name="Park H."/>
            <person name="Jang Y."/>
            <person name="Kim J.-J."/>
            <person name="Kim K.H."/>
            <person name="Pangilinan J."/>
            <person name="Lipzen A."/>
            <person name="Riley R."/>
            <person name="Grigoriev I.V."/>
            <person name="Spatafora J.W."/>
            <person name="Choi I.-G."/>
        </authorList>
    </citation>
    <scope>NUCLEOTIDE SEQUENCE [LARGE SCALE GENOMIC DNA]</scope>
    <source>
        <strain evidence="1 2">KUC8140</strain>
    </source>
</reference>
<evidence type="ECO:0000313" key="2">
    <source>
        <dbReference type="Proteomes" id="UP000053477"/>
    </source>
</evidence>
<organism evidence="1 2">
    <name type="scientific">Schizopora paradoxa</name>
    <dbReference type="NCBI Taxonomy" id="27342"/>
    <lineage>
        <taxon>Eukaryota</taxon>
        <taxon>Fungi</taxon>
        <taxon>Dikarya</taxon>
        <taxon>Basidiomycota</taxon>
        <taxon>Agaricomycotina</taxon>
        <taxon>Agaricomycetes</taxon>
        <taxon>Hymenochaetales</taxon>
        <taxon>Schizoporaceae</taxon>
        <taxon>Schizopora</taxon>
    </lineage>
</organism>
<dbReference type="EMBL" id="KQ085948">
    <property type="protein sequence ID" value="KLO14126.1"/>
    <property type="molecule type" value="Genomic_DNA"/>
</dbReference>
<name>A0A0H2SB54_9AGAM</name>
<protein>
    <submittedName>
        <fullName evidence="1">Uncharacterized protein</fullName>
    </submittedName>
</protein>
<keyword evidence="2" id="KW-1185">Reference proteome</keyword>
<dbReference type="Proteomes" id="UP000053477">
    <property type="component" value="Unassembled WGS sequence"/>
</dbReference>
<proteinExistence type="predicted"/>
<sequence>MATSSIDGTPSSNVVEGHVTSPTFTTAIHDNVPATSPQRHEDSVFGVLSDDLLIFIWVQTISVETQSGFSPAYDPRALLKVSAVCKYWRRTALNASFLWAYIPSSLSIFLLRLFLIRSADAPLHVDMWCGNTPYVHPNWSTWSLEIFLTKFTTILHHSRRIRYLSLRIGVYTTTAIESGLTGADGRTPNLEGFCFQVIDTKKVSAPVGDVERRIADAKISIYGKFSSPRLRELSLGGLRIPPNSTHVASLSLLSLKFASVENSLGDYLTDILEDGTSLISLSLDLSHTNTIFPSLEPRSNRPHLPLLRRLSLKGSFRRCMELSAIFSTQTLEELHLSLDTRDSFIDADDTSQLLPSTPPGDSARVKIDGNSMHLELFDSRKRSPYGSQKGFRFTLDTQFSQETHYGALLGFLIPHRFPNVQSVDLHISDAIRFGLMQAIFLHFGTIRSLRIHIKRDSECIAPIEDYINLDLFRFPTSPLKSLQSLIFSNFTAVVPQAVAFILEIRAIDLERVKAGQPPVTLEFENCGGIEYALFLSRESGGQHNEVGVDGNAEL</sequence>
<evidence type="ECO:0000313" key="1">
    <source>
        <dbReference type="EMBL" id="KLO14126.1"/>
    </source>
</evidence>
<dbReference type="AlphaFoldDB" id="A0A0H2SB54"/>